<feature type="binding site" evidence="22">
    <location>
        <position position="64"/>
    </location>
    <ligand>
        <name>ATP</name>
        <dbReference type="ChEBI" id="CHEBI:30616"/>
    </ligand>
</feature>
<keyword evidence="10 21" id="KW-0547">Nucleotide-binding</keyword>
<dbReference type="SMART" id="SM00220">
    <property type="entry name" value="S_TKc"/>
    <property type="match status" value="1"/>
</dbReference>
<keyword evidence="15 21" id="KW-0009">Actin-binding</keyword>
<dbReference type="PRINTS" id="PR00193">
    <property type="entry name" value="MYOSINHEAVY"/>
</dbReference>
<dbReference type="GO" id="GO:0005524">
    <property type="term" value="F:ATP binding"/>
    <property type="evidence" value="ECO:0007669"/>
    <property type="project" value="UniProtKB-UniRule"/>
</dbReference>
<dbReference type="InterPro" id="IPR036961">
    <property type="entry name" value="Kinesin_motor_dom_sf"/>
</dbReference>
<dbReference type="GeneID" id="410489"/>
<keyword evidence="11" id="KW-0418">Kinase</keyword>
<keyword evidence="18" id="KW-0844">Vision</keyword>
<feature type="region of interest" description="Disordered" evidence="24">
    <location>
        <begin position="1584"/>
        <end position="1606"/>
    </location>
</feature>
<dbReference type="GO" id="GO:0007601">
    <property type="term" value="P:visual perception"/>
    <property type="evidence" value="ECO:0007669"/>
    <property type="project" value="UniProtKB-KW"/>
</dbReference>
<dbReference type="FunFam" id="1.20.58.530:FF:000010">
    <property type="entry name" value="Myosin IIIA"/>
    <property type="match status" value="1"/>
</dbReference>
<comment type="catalytic activity">
    <reaction evidence="20">
        <text>L-seryl-[protein] + ATP = O-phospho-L-seryl-[protein] + ADP + H(+)</text>
        <dbReference type="Rhea" id="RHEA:17989"/>
        <dbReference type="Rhea" id="RHEA-COMP:9863"/>
        <dbReference type="Rhea" id="RHEA-COMP:11604"/>
        <dbReference type="ChEBI" id="CHEBI:15378"/>
        <dbReference type="ChEBI" id="CHEBI:29999"/>
        <dbReference type="ChEBI" id="CHEBI:30616"/>
        <dbReference type="ChEBI" id="CHEBI:83421"/>
        <dbReference type="ChEBI" id="CHEBI:456216"/>
        <dbReference type="EC" id="2.7.11.1"/>
    </reaction>
</comment>
<feature type="region of interest" description="Disordered" evidence="24">
    <location>
        <begin position="899"/>
        <end position="920"/>
    </location>
</feature>
<dbReference type="Pfam" id="PF00612">
    <property type="entry name" value="IQ"/>
    <property type="match status" value="3"/>
</dbReference>
<feature type="coiled-coil region" evidence="23">
    <location>
        <begin position="59"/>
        <end position="86"/>
    </location>
</feature>
<dbReference type="InterPro" id="IPR027417">
    <property type="entry name" value="P-loop_NTPase"/>
</dbReference>
<dbReference type="InterPro" id="IPR011009">
    <property type="entry name" value="Kinase-like_dom_sf"/>
</dbReference>
<feature type="region of interest" description="Actin-binding" evidence="21">
    <location>
        <begin position="937"/>
        <end position="959"/>
    </location>
</feature>
<dbReference type="InterPro" id="IPR008271">
    <property type="entry name" value="Ser/Thr_kinase_AS"/>
</dbReference>
<dbReference type="GO" id="GO:0016459">
    <property type="term" value="C:myosin complex"/>
    <property type="evidence" value="ECO:0007669"/>
    <property type="project" value="UniProtKB-KW"/>
</dbReference>
<accession>A0A8B6YWV7</accession>
<keyword evidence="7" id="KW-0716">Sensory transduction</keyword>
<dbReference type="GO" id="GO:0003779">
    <property type="term" value="F:actin binding"/>
    <property type="evidence" value="ECO:0007669"/>
    <property type="project" value="UniProtKB-KW"/>
</dbReference>
<dbReference type="Gene3D" id="1.20.5.190">
    <property type="match status" value="2"/>
</dbReference>
<dbReference type="Gene3D" id="3.40.850.10">
    <property type="entry name" value="Kinesin motor domain"/>
    <property type="match status" value="1"/>
</dbReference>
<dbReference type="Gene3D" id="1.20.5.4820">
    <property type="match status" value="1"/>
</dbReference>
<feature type="region of interest" description="Disordered" evidence="24">
    <location>
        <begin position="1419"/>
        <end position="1538"/>
    </location>
</feature>
<keyword evidence="9" id="KW-0677">Repeat</keyword>
<dbReference type="Pfam" id="PF00063">
    <property type="entry name" value="Myosin_head"/>
    <property type="match status" value="1"/>
</dbReference>
<evidence type="ECO:0000256" key="7">
    <source>
        <dbReference type="ARBA" id="ARBA00022606"/>
    </source>
</evidence>
<dbReference type="SMART" id="SM00015">
    <property type="entry name" value="IQ"/>
    <property type="match status" value="3"/>
</dbReference>
<dbReference type="GO" id="GO:0042995">
    <property type="term" value="C:cell projection"/>
    <property type="evidence" value="ECO:0007669"/>
    <property type="project" value="UniProtKB-SubCell"/>
</dbReference>
<organism evidence="27">
    <name type="scientific">Apis mellifera</name>
    <name type="common">Honeybee</name>
    <dbReference type="NCBI Taxonomy" id="7460"/>
    <lineage>
        <taxon>Eukaryota</taxon>
        <taxon>Metazoa</taxon>
        <taxon>Ecdysozoa</taxon>
        <taxon>Arthropoda</taxon>
        <taxon>Hexapoda</taxon>
        <taxon>Insecta</taxon>
        <taxon>Pterygota</taxon>
        <taxon>Neoptera</taxon>
        <taxon>Endopterygota</taxon>
        <taxon>Hymenoptera</taxon>
        <taxon>Apocrita</taxon>
        <taxon>Aculeata</taxon>
        <taxon>Apoidea</taxon>
        <taxon>Anthophila</taxon>
        <taxon>Apidae</taxon>
        <taxon>Apis</taxon>
    </lineage>
</organism>
<keyword evidence="14 21" id="KW-0505">Motor protein</keyword>
<comment type="subcellular location">
    <subcellularLocation>
        <location evidence="2">Cell projection</location>
    </subcellularLocation>
    <subcellularLocation>
        <location evidence="1">Cytoplasm</location>
        <location evidence="1">Cytoskeleton</location>
    </subcellularLocation>
</comment>
<dbReference type="PROSITE" id="PS50011">
    <property type="entry name" value="PROTEIN_KINASE_DOM"/>
    <property type="match status" value="1"/>
</dbReference>
<evidence type="ECO:0000256" key="24">
    <source>
        <dbReference type="SAM" id="MobiDB-lite"/>
    </source>
</evidence>
<dbReference type="InterPro" id="IPR001609">
    <property type="entry name" value="Myosin_head_motor_dom-like"/>
</dbReference>
<dbReference type="InterPro" id="IPR000719">
    <property type="entry name" value="Prot_kinase_dom"/>
</dbReference>
<feature type="domain" description="Myosin motor" evidence="26">
    <location>
        <begin position="354"/>
        <end position="1059"/>
    </location>
</feature>
<dbReference type="Pfam" id="PF00069">
    <property type="entry name" value="Pkinase"/>
    <property type="match status" value="1"/>
</dbReference>
<dbReference type="PROSITE" id="PS51456">
    <property type="entry name" value="MYOSIN_MOTOR"/>
    <property type="match status" value="1"/>
</dbReference>
<evidence type="ECO:0000256" key="12">
    <source>
        <dbReference type="ARBA" id="ARBA00022840"/>
    </source>
</evidence>
<keyword evidence="17" id="KW-0966">Cell projection</keyword>
<name>A0A7M7GR24_APIME</name>
<evidence type="ECO:0000313" key="28">
    <source>
        <dbReference type="Proteomes" id="UP000005203"/>
    </source>
</evidence>
<dbReference type="Gene3D" id="1.10.510.10">
    <property type="entry name" value="Transferase(Phosphotransferase) domain 1"/>
    <property type="match status" value="1"/>
</dbReference>
<evidence type="ECO:0000256" key="5">
    <source>
        <dbReference type="ARBA" id="ARBA00022490"/>
    </source>
</evidence>
<evidence type="ECO:0000256" key="2">
    <source>
        <dbReference type="ARBA" id="ARBA00004316"/>
    </source>
</evidence>
<gene>
    <name evidence="27" type="primary">410489</name>
    <name evidence="29" type="synonym">LOC410489</name>
</gene>
<keyword evidence="5" id="KW-0963">Cytoplasm</keyword>
<feature type="compositionally biased region" description="Polar residues" evidence="24">
    <location>
        <begin position="1723"/>
        <end position="1733"/>
    </location>
</feature>
<evidence type="ECO:0000256" key="16">
    <source>
        <dbReference type="ARBA" id="ARBA00023212"/>
    </source>
</evidence>
<dbReference type="SUPFAM" id="SSF52540">
    <property type="entry name" value="P-loop containing nucleoside triphosphate hydrolases"/>
    <property type="match status" value="1"/>
</dbReference>
<feature type="compositionally biased region" description="Polar residues" evidence="24">
    <location>
        <begin position="1421"/>
        <end position="1436"/>
    </location>
</feature>
<dbReference type="PROSITE" id="PS00107">
    <property type="entry name" value="PROTEIN_KINASE_ATP"/>
    <property type="match status" value="1"/>
</dbReference>
<dbReference type="SMART" id="SM00242">
    <property type="entry name" value="MYSc"/>
    <property type="match status" value="1"/>
</dbReference>
<comment type="similarity">
    <text evidence="21">Belongs to the TRAFAC class myosin-kinesin ATPase superfamily. Myosin family.</text>
</comment>
<evidence type="ECO:0000256" key="10">
    <source>
        <dbReference type="ARBA" id="ARBA00022741"/>
    </source>
</evidence>
<evidence type="ECO:0000256" key="18">
    <source>
        <dbReference type="ARBA" id="ARBA00023305"/>
    </source>
</evidence>
<reference evidence="29" key="2">
    <citation type="submission" date="2025-04" db="UniProtKB">
        <authorList>
            <consortium name="RefSeq"/>
        </authorList>
    </citation>
    <scope>IDENTIFICATION</scope>
    <source>
        <strain evidence="29">DH4</strain>
        <tissue evidence="29">Whole body</tissue>
    </source>
</reference>
<dbReference type="Gene3D" id="3.30.200.20">
    <property type="entry name" value="Phosphorylase Kinase, domain 1"/>
    <property type="match status" value="1"/>
</dbReference>
<keyword evidence="16" id="KW-0206">Cytoskeleton</keyword>
<evidence type="ECO:0000256" key="3">
    <source>
        <dbReference type="ARBA" id="ARBA00006998"/>
    </source>
</evidence>
<evidence type="ECO:0000259" key="26">
    <source>
        <dbReference type="PROSITE" id="PS51456"/>
    </source>
</evidence>
<dbReference type="EC" id="2.7.11.1" evidence="4"/>
<comment type="catalytic activity">
    <reaction evidence="19">
        <text>L-threonyl-[protein] + ATP = O-phospho-L-threonyl-[protein] + ADP + H(+)</text>
        <dbReference type="Rhea" id="RHEA:46608"/>
        <dbReference type="Rhea" id="RHEA-COMP:11060"/>
        <dbReference type="Rhea" id="RHEA-COMP:11605"/>
        <dbReference type="ChEBI" id="CHEBI:15378"/>
        <dbReference type="ChEBI" id="CHEBI:30013"/>
        <dbReference type="ChEBI" id="CHEBI:30616"/>
        <dbReference type="ChEBI" id="CHEBI:61977"/>
        <dbReference type="ChEBI" id="CHEBI:456216"/>
        <dbReference type="EC" id="2.7.11.1"/>
    </reaction>
</comment>
<feature type="compositionally biased region" description="Polar residues" evidence="24">
    <location>
        <begin position="1519"/>
        <end position="1532"/>
    </location>
</feature>
<evidence type="ECO:0000256" key="6">
    <source>
        <dbReference type="ARBA" id="ARBA00022527"/>
    </source>
</evidence>
<keyword evidence="8" id="KW-0808">Transferase</keyword>
<dbReference type="OMA" id="YCFLAFN"/>
<evidence type="ECO:0000256" key="21">
    <source>
        <dbReference type="PROSITE-ProRule" id="PRU00782"/>
    </source>
</evidence>
<feature type="region of interest" description="Disordered" evidence="24">
    <location>
        <begin position="1127"/>
        <end position="1150"/>
    </location>
</feature>
<keyword evidence="28" id="KW-1185">Reference proteome</keyword>
<dbReference type="PANTHER" id="PTHR46256">
    <property type="entry name" value="AGAP011099-PA"/>
    <property type="match status" value="1"/>
</dbReference>
<dbReference type="KEGG" id="ame:410489"/>
<proteinExistence type="inferred from homology"/>
<dbReference type="Gene3D" id="1.10.10.820">
    <property type="match status" value="1"/>
</dbReference>
<dbReference type="GO" id="GO:0000146">
    <property type="term" value="F:microfilament motor activity"/>
    <property type="evidence" value="ECO:0007669"/>
    <property type="project" value="TreeGrafter"/>
</dbReference>
<dbReference type="PROSITE" id="PS50096">
    <property type="entry name" value="IQ"/>
    <property type="match status" value="3"/>
</dbReference>
<evidence type="ECO:0000256" key="9">
    <source>
        <dbReference type="ARBA" id="ARBA00022737"/>
    </source>
</evidence>
<dbReference type="InterPro" id="IPR000048">
    <property type="entry name" value="IQ_motif_EF-hand-BS"/>
</dbReference>
<keyword evidence="6" id="KW-0723">Serine/threonine-protein kinase</keyword>
<feature type="compositionally biased region" description="Acidic residues" evidence="24">
    <location>
        <begin position="1134"/>
        <end position="1146"/>
    </location>
</feature>
<evidence type="ECO:0000256" key="22">
    <source>
        <dbReference type="PROSITE-ProRule" id="PRU10141"/>
    </source>
</evidence>
<dbReference type="CDD" id="cd01379">
    <property type="entry name" value="MYSc_Myo3"/>
    <property type="match status" value="1"/>
</dbReference>
<protein>
    <recommendedName>
        <fullName evidence="4">non-specific serine/threonine protein kinase</fullName>
        <ecNumber evidence="4">2.7.11.1</ecNumber>
    </recommendedName>
</protein>
<dbReference type="InterPro" id="IPR036083">
    <property type="entry name" value="MYSc_Myo3"/>
</dbReference>
<dbReference type="FunFam" id="1.10.510.10:FF:000421">
    <property type="entry name" value="Serine/threonine-protein kinase PAK 6"/>
    <property type="match status" value="1"/>
</dbReference>
<feature type="compositionally biased region" description="Low complexity" evidence="24">
    <location>
        <begin position="1455"/>
        <end position="1473"/>
    </location>
</feature>
<evidence type="ECO:0000256" key="13">
    <source>
        <dbReference type="ARBA" id="ARBA00023123"/>
    </source>
</evidence>
<dbReference type="EnsemblMetazoa" id="XM_006562293">
    <property type="protein sequence ID" value="XP_006562356"/>
    <property type="gene ID" value="LOC410489"/>
</dbReference>
<dbReference type="SUPFAM" id="SSF56112">
    <property type="entry name" value="Protein kinase-like (PK-like)"/>
    <property type="match status" value="1"/>
</dbReference>
<dbReference type="GO" id="GO:0004674">
    <property type="term" value="F:protein serine/threonine kinase activity"/>
    <property type="evidence" value="ECO:0007669"/>
    <property type="project" value="UniProtKB-KW"/>
</dbReference>
<dbReference type="GO" id="GO:0030832">
    <property type="term" value="P:regulation of actin filament length"/>
    <property type="evidence" value="ECO:0007669"/>
    <property type="project" value="TreeGrafter"/>
</dbReference>
<evidence type="ECO:0000256" key="15">
    <source>
        <dbReference type="ARBA" id="ARBA00023203"/>
    </source>
</evidence>
<dbReference type="RefSeq" id="XP_006562356.1">
    <property type="nucleotide sequence ID" value="XM_006562293.3"/>
</dbReference>
<evidence type="ECO:0000313" key="27">
    <source>
        <dbReference type="EnsemblMetazoa" id="XP_006562356"/>
    </source>
</evidence>
<dbReference type="CDD" id="cd06608">
    <property type="entry name" value="STKc_myosinIII_N_like"/>
    <property type="match status" value="1"/>
</dbReference>
<evidence type="ECO:0000256" key="8">
    <source>
        <dbReference type="ARBA" id="ARBA00022679"/>
    </source>
</evidence>
<dbReference type="PANTHER" id="PTHR46256:SF3">
    <property type="entry name" value="MYOSIN MOTOR DOMAIN-CONTAINING PROTEIN"/>
    <property type="match status" value="1"/>
</dbReference>
<sequence length="1733" mass="198759">MGDIIEMTGGGTNMAYHGLSQHVNFDVIPDPGDRFILEELIGEGTYGAVYSAHCNETDKKVAIKILENVADNVEEIEEEYLVLRDLSHHPNIPLFYGLFLKRAKPNQEEDQLWFVMELCTGGSVTDLAQGLKKKGKRLTDDQIAYILRETVEALIYLHSRHCMHRDVKGHNILLTEDAHVKLVDFGVSSHLVATLARKNTSVGTPYWMAPEVIACEQQLDSSYDSRCDVWSIGITAIELAEGDPPLSELHPMRALFQIPRNPPPSLKNPDIHTPELVDFITECLVKDLEHRPFASELKEHPLLTNIESSVEKIRGELRGEIDRQRVEGRVHRQPEVTTKHGKLKTYRKAKAEKMYMDDLAALDMLSEDGIVDQLQHRYEQAQIYTYIGDILVAVNPFTSLGLYTGIEQKRYKGQARSDNPPHIFAVADAAYQALLHQRQNQAIVISGESGAGKTESANLLLKQLVYLSKAPNRNLEERILQINPIMEAFGNATTGINANSSRFGKYLDLTMTKGGKVTGARIYVYLLEQSRVVAQAEGERNFHIFYYMYDGLEADGRLSEFHLDLNLRKNHRFLTDHCQTSQTHIDKFQQLKAGFKLLGFQDGEVDTVYRILAAILHLGDIEFGEVASEDNTDNKSHVIHVEPLRTVSQLLGVEESDLLEALTSNSVMTRGETITRNNTVAEACAARDAMAKGLYGRLFDWMVNQINCLLCFTRSPSYEPLAIGLLDIFGFENFPRNSFEQLCINIANEQIQYYFNQHIFTWEQQEYMAEGIPVDLVEFSDNRPVLDMLLSKPMGLLALLDEESRFPRSTNKSLIEKFHNNIKSKFYVRPKSDAVCFAVHHFAGRVVYQAEGFLEKNRNFLPPEVIQLVRQSQYDMVRFLFQCPITKTGNLYSAVHDTDSKKLSQSNQNTKERYSSRGLASQSRAQQTVATYFRYSLMDLLQKMVSGSPQFVRCIKPNDSRSPRFFDKEKVVKQLRYTGVLETIRIRQNGFSHRIPFNEFLKRYCFLAFGYDERVVANRDNCRLLLIRLKMDGWALGRTKVFLKYYHVEFLSKMYEEQLKKIIMVQACIRRWLARIRFKKQKWQFAVSVVTLQRHIRGWLSRKHFLQEMKKRHEKEEATVLQKMLEEQKKEEEGKEEEEDENEEESKEPLEMDNAATIIQSHFRGYTIRKRFGPELEEKFKTILNNYNDKFEAHNALLREGLKNEEAAFIVQRWYKKEEKVKKKKSSVNDPIHYKLRQADLIQFSQNIHMKNQEVHKNLRHNKPGIRINEIEEPPPDYTRPEGFGMVQPILQYRSGNQVEGEETIKYYRDLKDEMSSGSDFEDEEVGWDLPLIQLENDIHPLTRNQMGQILEVNTERRERLEAQGDFAIATEQQLSDIWHKALTNPTENQQQESSQNRVGSRINHAASKDGMRFPERYQHRGQQSTVDPSNTNHTNGLRFKRIDIRNFVNERQQRQAYNGRQQPQQQQQQQQRAANGHQIPSKGGPNFTNGQAAFVNGHVPLNNHHGSAMNGHEATINGHPTTVNEHPSANNAAKGPPTNGYRNIITGCQNGLFINKMVVGDDLIKPSRISNGLKSNGCVKPIQAKGNDNSNKLQRQAAVNGDNNKRRNDRLMVNCQNAINVGRYIGGRKEKVERETGFGIPTDLRQILKPVAVQRRQEIFKVDYDPEDINGPYNFRQLLRPAEYLPTESLRKRKGGLACNGAPPSRDELPKKHVKRRAPLAPNQNKLVNGKK</sequence>
<feature type="region of interest" description="Disordered" evidence="24">
    <location>
        <begin position="1695"/>
        <end position="1733"/>
    </location>
</feature>
<evidence type="ECO:0000259" key="25">
    <source>
        <dbReference type="PROSITE" id="PS50011"/>
    </source>
</evidence>
<evidence type="ECO:0000256" key="14">
    <source>
        <dbReference type="ARBA" id="ARBA00023175"/>
    </source>
</evidence>
<accession>A0A7M7GR24</accession>
<evidence type="ECO:0000256" key="20">
    <source>
        <dbReference type="ARBA" id="ARBA00048679"/>
    </source>
</evidence>
<dbReference type="PROSITE" id="PS00108">
    <property type="entry name" value="PROTEIN_KINASE_ST"/>
    <property type="match status" value="1"/>
</dbReference>
<evidence type="ECO:0000256" key="4">
    <source>
        <dbReference type="ARBA" id="ARBA00012513"/>
    </source>
</evidence>
<keyword evidence="23" id="KW-0175">Coiled coil</keyword>
<dbReference type="Proteomes" id="UP000005203">
    <property type="component" value="Linkage group LG14"/>
</dbReference>
<keyword evidence="13 21" id="KW-0518">Myosin</keyword>
<evidence type="ECO:0000256" key="23">
    <source>
        <dbReference type="SAM" id="Coils"/>
    </source>
</evidence>
<dbReference type="Gene3D" id="1.20.58.530">
    <property type="match status" value="1"/>
</dbReference>
<evidence type="ECO:0000256" key="1">
    <source>
        <dbReference type="ARBA" id="ARBA00004245"/>
    </source>
</evidence>
<dbReference type="InterPro" id="IPR017441">
    <property type="entry name" value="Protein_kinase_ATP_BS"/>
</dbReference>
<dbReference type="GO" id="GO:0005737">
    <property type="term" value="C:cytoplasm"/>
    <property type="evidence" value="ECO:0007669"/>
    <property type="project" value="UniProtKB-ARBA"/>
</dbReference>
<feature type="binding site" evidence="21">
    <location>
        <begin position="447"/>
        <end position="454"/>
    </location>
    <ligand>
        <name>ATP</name>
        <dbReference type="ChEBI" id="CHEBI:30616"/>
    </ligand>
</feature>
<dbReference type="OrthoDB" id="6108017at2759"/>
<evidence type="ECO:0000256" key="11">
    <source>
        <dbReference type="ARBA" id="ARBA00022777"/>
    </source>
</evidence>
<evidence type="ECO:0000256" key="19">
    <source>
        <dbReference type="ARBA" id="ARBA00047899"/>
    </source>
</evidence>
<evidence type="ECO:0000256" key="17">
    <source>
        <dbReference type="ARBA" id="ARBA00023273"/>
    </source>
</evidence>
<dbReference type="InterPro" id="IPR052409">
    <property type="entry name" value="Myosin-III_kinase_activity"/>
</dbReference>
<dbReference type="Gene3D" id="1.20.120.720">
    <property type="entry name" value="Myosin VI head, motor domain, U50 subdomain"/>
    <property type="match status" value="1"/>
</dbReference>
<feature type="domain" description="Protein kinase" evidence="25">
    <location>
        <begin position="35"/>
        <end position="303"/>
    </location>
</feature>
<keyword evidence="12 21" id="KW-0067">ATP-binding</keyword>
<evidence type="ECO:0000313" key="29">
    <source>
        <dbReference type="RefSeq" id="XP_006562356.1"/>
    </source>
</evidence>
<comment type="similarity">
    <text evidence="3">In the C-terminal section; belongs to the TRAFAC class myosin-kinesin ATPase superfamily. Myosin family.</text>
</comment>
<reference evidence="27" key="1">
    <citation type="submission" date="2021-01" db="UniProtKB">
        <authorList>
            <consortium name="EnsemblMetazoa"/>
        </authorList>
    </citation>
    <scope>IDENTIFICATION</scope>
    <source>
        <strain evidence="27">DH4</strain>
    </source>
</reference>